<reference evidence="1" key="1">
    <citation type="journal article" date="2020" name="Stud. Mycol.">
        <title>101 Dothideomycetes genomes: a test case for predicting lifestyles and emergence of pathogens.</title>
        <authorList>
            <person name="Haridas S."/>
            <person name="Albert R."/>
            <person name="Binder M."/>
            <person name="Bloem J."/>
            <person name="Labutti K."/>
            <person name="Salamov A."/>
            <person name="Andreopoulos B."/>
            <person name="Baker S."/>
            <person name="Barry K."/>
            <person name="Bills G."/>
            <person name="Bluhm B."/>
            <person name="Cannon C."/>
            <person name="Castanera R."/>
            <person name="Culley D."/>
            <person name="Daum C."/>
            <person name="Ezra D."/>
            <person name="Gonzalez J."/>
            <person name="Henrissat B."/>
            <person name="Kuo A."/>
            <person name="Liang C."/>
            <person name="Lipzen A."/>
            <person name="Lutzoni F."/>
            <person name="Magnuson J."/>
            <person name="Mondo S."/>
            <person name="Nolan M."/>
            <person name="Ohm R."/>
            <person name="Pangilinan J."/>
            <person name="Park H.-J."/>
            <person name="Ramirez L."/>
            <person name="Alfaro M."/>
            <person name="Sun H."/>
            <person name="Tritt A."/>
            <person name="Yoshinaga Y."/>
            <person name="Zwiers L.-H."/>
            <person name="Turgeon B."/>
            <person name="Goodwin S."/>
            <person name="Spatafora J."/>
            <person name="Crous P."/>
            <person name="Grigoriev I."/>
        </authorList>
    </citation>
    <scope>NUCLEOTIDE SEQUENCE</scope>
    <source>
        <strain evidence="1">CBS 122367</strain>
    </source>
</reference>
<dbReference type="AlphaFoldDB" id="A0A6G1J8M4"/>
<accession>A0A6G1J8M4</accession>
<protein>
    <submittedName>
        <fullName evidence="1">Uncharacterized protein</fullName>
    </submittedName>
</protein>
<evidence type="ECO:0000313" key="1">
    <source>
        <dbReference type="EMBL" id="KAF2686570.1"/>
    </source>
</evidence>
<organism evidence="1 2">
    <name type="scientific">Lentithecium fluviatile CBS 122367</name>
    <dbReference type="NCBI Taxonomy" id="1168545"/>
    <lineage>
        <taxon>Eukaryota</taxon>
        <taxon>Fungi</taxon>
        <taxon>Dikarya</taxon>
        <taxon>Ascomycota</taxon>
        <taxon>Pezizomycotina</taxon>
        <taxon>Dothideomycetes</taxon>
        <taxon>Pleosporomycetidae</taxon>
        <taxon>Pleosporales</taxon>
        <taxon>Massarineae</taxon>
        <taxon>Lentitheciaceae</taxon>
        <taxon>Lentithecium</taxon>
    </lineage>
</organism>
<dbReference type="Proteomes" id="UP000799291">
    <property type="component" value="Unassembled WGS sequence"/>
</dbReference>
<gene>
    <name evidence="1" type="ORF">K458DRAFT_386531</name>
</gene>
<name>A0A6G1J8M4_9PLEO</name>
<proteinExistence type="predicted"/>
<evidence type="ECO:0000313" key="2">
    <source>
        <dbReference type="Proteomes" id="UP000799291"/>
    </source>
</evidence>
<dbReference type="EMBL" id="MU005576">
    <property type="protein sequence ID" value="KAF2686570.1"/>
    <property type="molecule type" value="Genomic_DNA"/>
</dbReference>
<keyword evidence="2" id="KW-1185">Reference proteome</keyword>
<sequence length="180" mass="19272">MRCPDSALPATCILRLMTDVCWPAARSLESPHPSRPAIGPAATPAVELETPARLSNNIISPKRSGVRPAVCIISLPSQVRHIASPAPLYHIHCHHFLIQQILRVAFASAIEPPPSNNQPPAGVVTGITIHHEPQRTVPRPETDQLARTGAEFQQLISWAASLHNVSGLLGPGCTVSAIEI</sequence>